<dbReference type="InterPro" id="IPR001610">
    <property type="entry name" value="PAC"/>
</dbReference>
<evidence type="ECO:0000256" key="6">
    <source>
        <dbReference type="PROSITE-ProRule" id="PRU00169"/>
    </source>
</evidence>
<evidence type="ECO:0000256" key="1">
    <source>
        <dbReference type="ARBA" id="ARBA00000085"/>
    </source>
</evidence>
<evidence type="ECO:0000256" key="5">
    <source>
        <dbReference type="ARBA" id="ARBA00022777"/>
    </source>
</evidence>
<dbReference type="Proteomes" id="UP001597139">
    <property type="component" value="Unassembled WGS sequence"/>
</dbReference>
<dbReference type="InterPro" id="IPR000014">
    <property type="entry name" value="PAS"/>
</dbReference>
<feature type="domain" description="PAS" evidence="8">
    <location>
        <begin position="146"/>
        <end position="219"/>
    </location>
</feature>
<dbReference type="EC" id="2.7.13.3" evidence="2"/>
<name>A0ABD6BTD6_9EURY</name>
<dbReference type="Gene3D" id="3.40.50.2300">
    <property type="match status" value="1"/>
</dbReference>
<dbReference type="NCBIfam" id="TIGR00229">
    <property type="entry name" value="sensory_box"/>
    <property type="match status" value="3"/>
</dbReference>
<dbReference type="InterPro" id="IPR013655">
    <property type="entry name" value="PAS_fold_3"/>
</dbReference>
<evidence type="ECO:0000256" key="3">
    <source>
        <dbReference type="ARBA" id="ARBA00022553"/>
    </source>
</evidence>
<dbReference type="SUPFAM" id="SSF52172">
    <property type="entry name" value="CheY-like"/>
    <property type="match status" value="1"/>
</dbReference>
<proteinExistence type="predicted"/>
<comment type="caution">
    <text evidence="6">Lacks conserved residue(s) required for the propagation of feature annotation.</text>
</comment>
<feature type="domain" description="PAS" evidence="8">
    <location>
        <begin position="397"/>
        <end position="467"/>
    </location>
</feature>
<dbReference type="PROSITE" id="PS50113">
    <property type="entry name" value="PAC"/>
    <property type="match status" value="1"/>
</dbReference>
<dbReference type="CDD" id="cd00082">
    <property type="entry name" value="HisKA"/>
    <property type="match status" value="1"/>
</dbReference>
<dbReference type="SMART" id="SM00448">
    <property type="entry name" value="REC"/>
    <property type="match status" value="1"/>
</dbReference>
<evidence type="ECO:0000256" key="2">
    <source>
        <dbReference type="ARBA" id="ARBA00012438"/>
    </source>
</evidence>
<dbReference type="InterPro" id="IPR011006">
    <property type="entry name" value="CheY-like_superfamily"/>
</dbReference>
<evidence type="ECO:0000259" key="7">
    <source>
        <dbReference type="PROSITE" id="PS50110"/>
    </source>
</evidence>
<dbReference type="CDD" id="cd00156">
    <property type="entry name" value="REC"/>
    <property type="match status" value="1"/>
</dbReference>
<dbReference type="SMART" id="SM00086">
    <property type="entry name" value="PAC"/>
    <property type="match status" value="3"/>
</dbReference>
<dbReference type="EMBL" id="JBHUCZ010000010">
    <property type="protein sequence ID" value="MFD1568306.1"/>
    <property type="molecule type" value="Genomic_DNA"/>
</dbReference>
<evidence type="ECO:0000313" key="10">
    <source>
        <dbReference type="EMBL" id="MFD1568306.1"/>
    </source>
</evidence>
<dbReference type="InterPro" id="IPR001789">
    <property type="entry name" value="Sig_transdc_resp-reg_receiver"/>
</dbReference>
<dbReference type="InterPro" id="IPR003661">
    <property type="entry name" value="HisK_dim/P_dom"/>
</dbReference>
<keyword evidence="4" id="KW-0808">Transferase</keyword>
<dbReference type="InterPro" id="IPR000700">
    <property type="entry name" value="PAS-assoc_C"/>
</dbReference>
<evidence type="ECO:0000259" key="9">
    <source>
        <dbReference type="PROSITE" id="PS50113"/>
    </source>
</evidence>
<keyword evidence="11" id="KW-1185">Reference proteome</keyword>
<comment type="catalytic activity">
    <reaction evidence="1">
        <text>ATP + protein L-histidine = ADP + protein N-phospho-L-histidine.</text>
        <dbReference type="EC" id="2.7.13.3"/>
    </reaction>
</comment>
<gene>
    <name evidence="10" type="ORF">ACFSAU_12485</name>
</gene>
<sequence>MGITEPTSESKGAIHVLHVDDEPEVVERAAAFLEREDNHITVQSATSPADALETFDGSRIDCVVSGYEMPEQNGIEFLERVRDEYGDVPFILYTAKGSEEVASEAISAGVTDYLQKESTTSQYTVLANRIRNAVEQHRSRRAVEETERKLSELAERSDDILFMFNRDWSELLFINSAYEEVWGGSVERLEEEPKSFIEHVHPDDREEARASMERLANGESSRIEYRVVQPNGEQRWVRGDTQPIVDEAGNVTRIVGQVRDVTEQKGRELHLETIINNLPGYVYRHEYAPEYPLEFVKGDAESITGYTAAELEETVVRAESIIHPEDREQLWEDHVAAVEERGTFDSTYRIITKGGDVRWIRDQGQLIENPATGEQVIDGFITNISEQVKRKQELTTVQRRFEAVLENTTTPMFLKADDGSYIFVNQEYRDLFGLEDEEIIGRTDQDLHPPEVAAAVQRNDQAVLERGEAVEAEERLLVDTEERVFLATKVPVYDTGERSDSDDPVGIFGVATDITERLLEQQRLSVLNRMLRHNIRNELNIIMGYVETVRELHSDEPTDEALQTIHERCEQLLQESRKVHEFQ</sequence>
<reference evidence="10 11" key="1">
    <citation type="journal article" date="2019" name="Int. J. Syst. Evol. Microbiol.">
        <title>The Global Catalogue of Microorganisms (GCM) 10K type strain sequencing project: providing services to taxonomists for standard genome sequencing and annotation.</title>
        <authorList>
            <consortium name="The Broad Institute Genomics Platform"/>
            <consortium name="The Broad Institute Genome Sequencing Center for Infectious Disease"/>
            <person name="Wu L."/>
            <person name="Ma J."/>
        </authorList>
    </citation>
    <scope>NUCLEOTIDE SEQUENCE [LARGE SCALE GENOMIC DNA]</scope>
    <source>
        <strain evidence="10 11">CGMCC 1.12859</strain>
    </source>
</reference>
<organism evidence="10 11">
    <name type="scientific">Halolamina litorea</name>
    <dbReference type="NCBI Taxonomy" id="1515593"/>
    <lineage>
        <taxon>Archaea</taxon>
        <taxon>Methanobacteriati</taxon>
        <taxon>Methanobacteriota</taxon>
        <taxon>Stenosarchaea group</taxon>
        <taxon>Halobacteria</taxon>
        <taxon>Halobacteriales</taxon>
        <taxon>Haloferacaceae</taxon>
    </lineage>
</organism>
<feature type="domain" description="PAS" evidence="8">
    <location>
        <begin position="267"/>
        <end position="341"/>
    </location>
</feature>
<comment type="caution">
    <text evidence="10">The sequence shown here is derived from an EMBL/GenBank/DDBJ whole genome shotgun (WGS) entry which is preliminary data.</text>
</comment>
<dbReference type="Gene3D" id="3.30.450.20">
    <property type="entry name" value="PAS domain"/>
    <property type="match status" value="3"/>
</dbReference>
<dbReference type="InterPro" id="IPR052162">
    <property type="entry name" value="Sensor_kinase/Photoreceptor"/>
</dbReference>
<dbReference type="Pfam" id="PF08447">
    <property type="entry name" value="PAS_3"/>
    <property type="match status" value="2"/>
</dbReference>
<dbReference type="GO" id="GO:0004673">
    <property type="term" value="F:protein histidine kinase activity"/>
    <property type="evidence" value="ECO:0007669"/>
    <property type="project" value="UniProtKB-EC"/>
</dbReference>
<dbReference type="PANTHER" id="PTHR43304:SF1">
    <property type="entry name" value="PAC DOMAIN-CONTAINING PROTEIN"/>
    <property type="match status" value="1"/>
</dbReference>
<keyword evidence="3" id="KW-0597">Phosphoprotein</keyword>
<dbReference type="InterPro" id="IPR013656">
    <property type="entry name" value="PAS_4"/>
</dbReference>
<dbReference type="AlphaFoldDB" id="A0ABD6BTD6"/>
<feature type="domain" description="Response regulatory" evidence="7">
    <location>
        <begin position="15"/>
        <end position="131"/>
    </location>
</feature>
<evidence type="ECO:0000313" key="11">
    <source>
        <dbReference type="Proteomes" id="UP001597139"/>
    </source>
</evidence>
<evidence type="ECO:0000259" key="8">
    <source>
        <dbReference type="PROSITE" id="PS50112"/>
    </source>
</evidence>
<dbReference type="PROSITE" id="PS50110">
    <property type="entry name" value="RESPONSE_REGULATORY"/>
    <property type="match status" value="1"/>
</dbReference>
<dbReference type="SMART" id="SM00091">
    <property type="entry name" value="PAS"/>
    <property type="match status" value="3"/>
</dbReference>
<protein>
    <recommendedName>
        <fullName evidence="2">histidine kinase</fullName>
        <ecNumber evidence="2">2.7.13.3</ecNumber>
    </recommendedName>
</protein>
<accession>A0ABD6BTD6</accession>
<dbReference type="CDD" id="cd00130">
    <property type="entry name" value="PAS"/>
    <property type="match status" value="3"/>
</dbReference>
<dbReference type="Pfam" id="PF08448">
    <property type="entry name" value="PAS_4"/>
    <property type="match status" value="1"/>
</dbReference>
<feature type="domain" description="PAC" evidence="9">
    <location>
        <begin position="221"/>
        <end position="273"/>
    </location>
</feature>
<dbReference type="PANTHER" id="PTHR43304">
    <property type="entry name" value="PHYTOCHROME-LIKE PROTEIN CPH1"/>
    <property type="match status" value="1"/>
</dbReference>
<evidence type="ECO:0000256" key="4">
    <source>
        <dbReference type="ARBA" id="ARBA00022679"/>
    </source>
</evidence>
<dbReference type="Pfam" id="PF00072">
    <property type="entry name" value="Response_reg"/>
    <property type="match status" value="1"/>
</dbReference>
<dbReference type="InterPro" id="IPR035965">
    <property type="entry name" value="PAS-like_dom_sf"/>
</dbReference>
<feature type="non-terminal residue" evidence="10">
    <location>
        <position position="583"/>
    </location>
</feature>
<dbReference type="SUPFAM" id="SSF55785">
    <property type="entry name" value="PYP-like sensor domain (PAS domain)"/>
    <property type="match status" value="3"/>
</dbReference>
<keyword evidence="5" id="KW-0418">Kinase</keyword>
<dbReference type="RefSeq" id="WP_379822287.1">
    <property type="nucleotide sequence ID" value="NZ_JBHUCZ010000010.1"/>
</dbReference>
<dbReference type="PROSITE" id="PS50112">
    <property type="entry name" value="PAS"/>
    <property type="match status" value="3"/>
</dbReference>